<name>G2KMK7_MICAA</name>
<feature type="chain" id="PRO_5003432439" description="DUF3108 domain-containing protein" evidence="1">
    <location>
        <begin position="24"/>
        <end position="289"/>
    </location>
</feature>
<dbReference type="EMBL" id="CP002382">
    <property type="protein sequence ID" value="AEP10700.1"/>
    <property type="molecule type" value="Genomic_DNA"/>
</dbReference>
<reference evidence="2 3" key="1">
    <citation type="journal article" date="2011" name="BMC Genomics">
        <title>Genomic insights into an obligate epibiotic bacterial predator: Micavibrio aeruginosavorus ARL-13.</title>
        <authorList>
            <person name="Wang Z."/>
            <person name="Kadouri D."/>
            <person name="Wu M."/>
        </authorList>
    </citation>
    <scope>NUCLEOTIDE SEQUENCE [LARGE SCALE GENOMIC DNA]</scope>
    <source>
        <strain evidence="2 3">ARL-13</strain>
    </source>
</reference>
<dbReference type="OrthoDB" id="7630100at2"/>
<evidence type="ECO:0000313" key="2">
    <source>
        <dbReference type="EMBL" id="AEP10700.1"/>
    </source>
</evidence>
<dbReference type="STRING" id="856793.MICA_2398"/>
<dbReference type="HOGENOM" id="CLU_084183_0_0_5"/>
<dbReference type="AlphaFoldDB" id="G2KMK7"/>
<organism evidence="2 3">
    <name type="scientific">Micavibrio aeruginosavorus (strain ARL-13)</name>
    <dbReference type="NCBI Taxonomy" id="856793"/>
    <lineage>
        <taxon>Bacteria</taxon>
        <taxon>Pseudomonadati</taxon>
        <taxon>Bdellovibrionota</taxon>
        <taxon>Bdellovibrionia</taxon>
        <taxon>Bdellovibrionales</taxon>
        <taxon>Pseudobdellovibrionaceae</taxon>
        <taxon>Micavibrio</taxon>
    </lineage>
</organism>
<dbReference type="RefSeq" id="WP_014103923.1">
    <property type="nucleotide sequence ID" value="NC_016026.1"/>
</dbReference>
<keyword evidence="3" id="KW-1185">Reference proteome</keyword>
<dbReference type="KEGG" id="mai:MICA_2398"/>
<feature type="signal peptide" evidence="1">
    <location>
        <begin position="1"/>
        <end position="23"/>
    </location>
</feature>
<dbReference type="InterPro" id="IPR021457">
    <property type="entry name" value="DUF3108"/>
</dbReference>
<proteinExistence type="predicted"/>
<protein>
    <recommendedName>
        <fullName evidence="4">DUF3108 domain-containing protein</fullName>
    </recommendedName>
</protein>
<dbReference type="Proteomes" id="UP000009286">
    <property type="component" value="Chromosome"/>
</dbReference>
<gene>
    <name evidence="2" type="ordered locus">MICA_2398</name>
</gene>
<accession>G2KMK7</accession>
<keyword evidence="1" id="KW-0732">Signal</keyword>
<dbReference type="Pfam" id="PF11306">
    <property type="entry name" value="DUF3108"/>
    <property type="match status" value="1"/>
</dbReference>
<evidence type="ECO:0000313" key="3">
    <source>
        <dbReference type="Proteomes" id="UP000009286"/>
    </source>
</evidence>
<evidence type="ECO:0008006" key="4">
    <source>
        <dbReference type="Google" id="ProtNLM"/>
    </source>
</evidence>
<sequence length="289" mass="31522">MIKGLVLSALAGVVLVVAGGVNAAATAQNAVFKPGTQQLTYEVYAGGVNAVAATLQVYAPADSEYKLSFSAGTKGFLRALAPWDGTFETHGWQLKDGVRPELHRSSAIWREEEEVKEYSYNKNGDFVGYTVRDPDSTVERDLPPAELTQGTIDVLTATLDVMKDIAAGQSCDSSSEVFDGKRRFAMKFRLEGEEQLNASRYNVYGGPSQRCVVEVTPVAGEWHKKPRGWMSIQEQGRMKGKLPTVWFAKVSPDKPAVPVKVRVTSEYGTMFMHLVGYTDGATTLAQAQD</sequence>
<evidence type="ECO:0000256" key="1">
    <source>
        <dbReference type="SAM" id="SignalP"/>
    </source>
</evidence>